<dbReference type="RefSeq" id="WP_263607491.1">
    <property type="nucleotide sequence ID" value="NZ_JAOVQM010000001.1"/>
</dbReference>
<evidence type="ECO:0000313" key="3">
    <source>
        <dbReference type="Proteomes" id="UP001177160"/>
    </source>
</evidence>
<proteinExistence type="predicted"/>
<sequence length="268" mass="30781">MFLVKYFKASFQFESLLTHFDEPFKRLWVYFIVLSLIALFPMNFLIQRQEGFRLDFIEQDFLEESPNWILPSDCSIEVNRLICSNTTKTVLTHQDVTYIFNGTNADIDLSKKQLVLTSDTVIYTDGEGARMSGSYRGFNDTFNFNTYNLMDDAEQVDAMLLFARSIEGSFSRYTILYALLTNTFVSILVQFAFVLLLGAVLQLFRFGYQSFPNYFDGLKFIILSMGLPSVIGFIIGIFVPSFGSVFYQLAMGLTIMIVMLKYGKKCLK</sequence>
<reference evidence="2" key="1">
    <citation type="submission" date="2022-09" db="EMBL/GenBank/DDBJ databases">
        <title>Novel Mycoplasma species identified in domestic and wild animals.</title>
        <authorList>
            <person name="Volokhov D.V."/>
            <person name="Furtak V.A."/>
            <person name="Zagorodnyaya T.A."/>
        </authorList>
    </citation>
    <scope>NUCLEOTIDE SEQUENCE</scope>
    <source>
        <strain evidence="2">Oakley</strain>
    </source>
</reference>
<dbReference type="Pfam" id="PF06691">
    <property type="entry name" value="DUF1189"/>
    <property type="match status" value="1"/>
</dbReference>
<comment type="caution">
    <text evidence="2">The sequence shown here is derived from an EMBL/GenBank/DDBJ whole genome shotgun (WGS) entry which is preliminary data.</text>
</comment>
<feature type="transmembrane region" description="Helical" evidence="1">
    <location>
        <begin position="220"/>
        <end position="239"/>
    </location>
</feature>
<feature type="transmembrane region" description="Helical" evidence="1">
    <location>
        <begin position="27"/>
        <end position="46"/>
    </location>
</feature>
<protein>
    <submittedName>
        <fullName evidence="2">DUF1189 domain-containing protein</fullName>
    </submittedName>
</protein>
<keyword evidence="1" id="KW-0812">Transmembrane</keyword>
<feature type="transmembrane region" description="Helical" evidence="1">
    <location>
        <begin position="185"/>
        <end position="208"/>
    </location>
</feature>
<keyword evidence="1" id="KW-1133">Transmembrane helix</keyword>
<evidence type="ECO:0000256" key="1">
    <source>
        <dbReference type="SAM" id="Phobius"/>
    </source>
</evidence>
<dbReference type="EMBL" id="JAOVQM010000001">
    <property type="protein sequence ID" value="MCV2231379.1"/>
    <property type="molecule type" value="Genomic_DNA"/>
</dbReference>
<accession>A0ABT2Y3R9</accession>
<name>A0ABT2Y3R9_9MOLU</name>
<keyword evidence="3" id="KW-1185">Reference proteome</keyword>
<keyword evidence="1" id="KW-0472">Membrane</keyword>
<evidence type="ECO:0000313" key="2">
    <source>
        <dbReference type="EMBL" id="MCV2231379.1"/>
    </source>
</evidence>
<gene>
    <name evidence="2" type="ORF">N7548_00880</name>
</gene>
<dbReference type="Proteomes" id="UP001177160">
    <property type="component" value="Unassembled WGS sequence"/>
</dbReference>
<organism evidence="2 3">
    <name type="scientific">Paracholeplasma manati</name>
    <dbReference type="NCBI Taxonomy" id="591373"/>
    <lineage>
        <taxon>Bacteria</taxon>
        <taxon>Bacillati</taxon>
        <taxon>Mycoplasmatota</taxon>
        <taxon>Mollicutes</taxon>
        <taxon>Acholeplasmatales</taxon>
        <taxon>Acholeplasmataceae</taxon>
        <taxon>Paracholeplasma</taxon>
    </lineage>
</organism>
<dbReference type="InterPro" id="IPR009574">
    <property type="entry name" value="DUF1189"/>
</dbReference>